<accession>A0AAE3GLU0</accession>
<evidence type="ECO:0000313" key="3">
    <source>
        <dbReference type="EMBL" id="MCP2726955.1"/>
    </source>
</evidence>
<comment type="caution">
    <text evidence="3">The sequence shown here is derived from an EMBL/GenBank/DDBJ whole genome shotgun (WGS) entry which is preliminary data.</text>
</comment>
<evidence type="ECO:0000313" key="4">
    <source>
        <dbReference type="Proteomes" id="UP001204953"/>
    </source>
</evidence>
<dbReference type="RefSeq" id="WP_254009774.1">
    <property type="nucleotide sequence ID" value="NZ_JAMZMM010000003.1"/>
</dbReference>
<feature type="chain" id="PRO_5042018805" description="Surface-adhesin protein E-like domain-containing protein" evidence="1">
    <location>
        <begin position="24"/>
        <end position="143"/>
    </location>
</feature>
<feature type="signal peptide" evidence="1">
    <location>
        <begin position="1"/>
        <end position="23"/>
    </location>
</feature>
<sequence>MTATRKALYGFLVFFALTLSACAQTTSTPEASGEWIPVGETKDKNIISIDTGKYSKKDKTATVWVRVDYTTQSKPTVNAIQFYGKFDCDRETYQIERKMQLGLQGETLHDEIIKMESQKPPSDSTEGVVLERVCFENKAGNRF</sequence>
<keyword evidence="1" id="KW-0732">Signal</keyword>
<keyword evidence="4" id="KW-1185">Reference proteome</keyword>
<dbReference type="EMBL" id="JAMZMM010000003">
    <property type="protein sequence ID" value="MCP2726955.1"/>
    <property type="molecule type" value="Genomic_DNA"/>
</dbReference>
<feature type="domain" description="Surface-adhesin protein E-like" evidence="2">
    <location>
        <begin position="35"/>
        <end position="134"/>
    </location>
</feature>
<reference evidence="3" key="1">
    <citation type="submission" date="2022-06" db="EMBL/GenBank/DDBJ databases">
        <title>New cyanobacteria of genus Symplocastrum in benthos of Lake Baikal.</title>
        <authorList>
            <person name="Sorokovikova E."/>
            <person name="Tikhonova I."/>
            <person name="Krasnopeev A."/>
            <person name="Evseev P."/>
            <person name="Gladkikh A."/>
            <person name="Belykh O."/>
        </authorList>
    </citation>
    <scope>NUCLEOTIDE SEQUENCE</scope>
    <source>
        <strain evidence="3">BBK-W-15</strain>
    </source>
</reference>
<evidence type="ECO:0000256" key="1">
    <source>
        <dbReference type="SAM" id="SignalP"/>
    </source>
</evidence>
<dbReference type="AlphaFoldDB" id="A0AAE3GLU0"/>
<dbReference type="Proteomes" id="UP001204953">
    <property type="component" value="Unassembled WGS sequence"/>
</dbReference>
<dbReference type="InterPro" id="IPR031939">
    <property type="entry name" value="Adhesin_E-like"/>
</dbReference>
<name>A0AAE3GLU0_9CYAN</name>
<protein>
    <recommendedName>
        <fullName evidence="2">Surface-adhesin protein E-like domain-containing protein</fullName>
    </recommendedName>
</protein>
<proteinExistence type="predicted"/>
<gene>
    <name evidence="3" type="ORF">NJ959_00490</name>
</gene>
<evidence type="ECO:0000259" key="2">
    <source>
        <dbReference type="Pfam" id="PF16747"/>
    </source>
</evidence>
<dbReference type="Pfam" id="PF16747">
    <property type="entry name" value="Adhesin_E"/>
    <property type="match status" value="1"/>
</dbReference>
<dbReference type="PROSITE" id="PS51257">
    <property type="entry name" value="PROKAR_LIPOPROTEIN"/>
    <property type="match status" value="1"/>
</dbReference>
<organism evidence="3 4">
    <name type="scientific">Limnofasciculus baicalensis BBK-W-15</name>
    <dbReference type="NCBI Taxonomy" id="2699891"/>
    <lineage>
        <taxon>Bacteria</taxon>
        <taxon>Bacillati</taxon>
        <taxon>Cyanobacteriota</taxon>
        <taxon>Cyanophyceae</taxon>
        <taxon>Coleofasciculales</taxon>
        <taxon>Coleofasciculaceae</taxon>
        <taxon>Limnofasciculus</taxon>
        <taxon>Limnofasciculus baicalensis</taxon>
    </lineage>
</organism>